<protein>
    <submittedName>
        <fullName evidence="1">Uncharacterized protein</fullName>
    </submittedName>
</protein>
<proteinExistence type="predicted"/>
<dbReference type="AlphaFoldDB" id="B6GWQ1"/>
<sequence>MKIGNIVEAAKSGYKICPRPTMAQQQCRITARSSKVFAVKGSDPSSEFQDDISQLLVRVPGHLGARFLVGVTAKIVAGVDSVRKYLVQVVGHQPIGGGLILRQFDPRVVPVYSFCKQHPGIGGIKHDCALRSVRSAIPVGVKRKRLISPATISPRLLRMDEPAFLREFAERVEEIVRSSDP</sequence>
<keyword evidence="2" id="KW-1185">Reference proteome</keyword>
<accession>B6GWQ1</accession>
<reference evidence="1 2" key="1">
    <citation type="journal article" date="2008" name="Nat. Biotechnol.">
        <title>Genome sequencing and analysis of the filamentous fungus Penicillium chrysogenum.</title>
        <authorList>
            <person name="van den Berg M.A."/>
            <person name="Albang R."/>
            <person name="Albermann K."/>
            <person name="Badger J.H."/>
            <person name="Daran J.-M."/>
            <person name="Driessen A.J.M."/>
            <person name="Garcia-Estrada C."/>
            <person name="Fedorova N.D."/>
            <person name="Harris D.M."/>
            <person name="Heijne W.H.M."/>
            <person name="Joardar V.S."/>
            <person name="Kiel J.A.K.W."/>
            <person name="Kovalchuk A."/>
            <person name="Martin J.F."/>
            <person name="Nierman W.C."/>
            <person name="Nijland J.G."/>
            <person name="Pronk J.T."/>
            <person name="Roubos J.A."/>
            <person name="van der Klei I.J."/>
            <person name="van Peij N.N.M.E."/>
            <person name="Veenhuis M."/>
            <person name="von Doehren H."/>
            <person name="Wagner C."/>
            <person name="Wortman J.R."/>
            <person name="Bovenberg R.A.L."/>
        </authorList>
    </citation>
    <scope>NUCLEOTIDE SEQUENCE [LARGE SCALE GENOMIC DNA]</scope>
    <source>
        <strain evidence="2">ATCC 28089 / DSM 1075 / NRRL 1951 / Wisconsin 54-1255</strain>
    </source>
</reference>
<evidence type="ECO:0000313" key="2">
    <source>
        <dbReference type="Proteomes" id="UP000000724"/>
    </source>
</evidence>
<dbReference type="EMBL" id="AM920427">
    <property type="protein sequence ID" value="CAP79985.1"/>
    <property type="molecule type" value="Genomic_DNA"/>
</dbReference>
<gene>
    <name evidence="1" type="ORF">Pc12g03580</name>
    <name evidence="1" type="ORF">PCH_Pc12g03580</name>
</gene>
<dbReference type="OMA" id="QCRITAR"/>
<dbReference type="Proteomes" id="UP000000724">
    <property type="component" value="Contig Pc00c12"/>
</dbReference>
<dbReference type="VEuPathDB" id="FungiDB:PCH_Pc12g03580"/>
<dbReference type="HOGENOM" id="CLU_1489471_0_0_1"/>
<dbReference type="OrthoDB" id="10586546at2759"/>
<name>B6GWQ1_PENRW</name>
<evidence type="ECO:0000313" key="1">
    <source>
        <dbReference type="EMBL" id="CAP79985.1"/>
    </source>
</evidence>
<organism evidence="1 2">
    <name type="scientific">Penicillium rubens (strain ATCC 28089 / DSM 1075 / NRRL 1951 / Wisconsin 54-1255)</name>
    <name type="common">Penicillium chrysogenum</name>
    <dbReference type="NCBI Taxonomy" id="500485"/>
    <lineage>
        <taxon>Eukaryota</taxon>
        <taxon>Fungi</taxon>
        <taxon>Dikarya</taxon>
        <taxon>Ascomycota</taxon>
        <taxon>Pezizomycotina</taxon>
        <taxon>Eurotiomycetes</taxon>
        <taxon>Eurotiomycetidae</taxon>
        <taxon>Eurotiales</taxon>
        <taxon>Aspergillaceae</taxon>
        <taxon>Penicillium</taxon>
        <taxon>Penicillium chrysogenum species complex</taxon>
    </lineage>
</organism>